<feature type="compositionally biased region" description="Polar residues" evidence="1">
    <location>
        <begin position="178"/>
        <end position="190"/>
    </location>
</feature>
<reference evidence="3" key="1">
    <citation type="submission" date="2020-06" db="EMBL/GenBank/DDBJ databases">
        <authorList>
            <person name="Li T."/>
            <person name="Hu X."/>
            <person name="Zhang T."/>
            <person name="Song X."/>
            <person name="Zhang H."/>
            <person name="Dai N."/>
            <person name="Sheng W."/>
            <person name="Hou X."/>
            <person name="Wei L."/>
        </authorList>
    </citation>
    <scope>NUCLEOTIDE SEQUENCE</scope>
    <source>
        <strain evidence="3">G01</strain>
        <tissue evidence="3">Leaf</tissue>
    </source>
</reference>
<organism evidence="3">
    <name type="scientific">Sesamum angustifolium</name>
    <dbReference type="NCBI Taxonomy" id="2727405"/>
    <lineage>
        <taxon>Eukaryota</taxon>
        <taxon>Viridiplantae</taxon>
        <taxon>Streptophyta</taxon>
        <taxon>Embryophyta</taxon>
        <taxon>Tracheophyta</taxon>
        <taxon>Spermatophyta</taxon>
        <taxon>Magnoliopsida</taxon>
        <taxon>eudicotyledons</taxon>
        <taxon>Gunneridae</taxon>
        <taxon>Pentapetalae</taxon>
        <taxon>asterids</taxon>
        <taxon>lamiids</taxon>
        <taxon>Lamiales</taxon>
        <taxon>Pedaliaceae</taxon>
        <taxon>Sesamum</taxon>
    </lineage>
</organism>
<dbReference type="PANTHER" id="PTHR31286:SF180">
    <property type="entry name" value="OS10G0362600 PROTEIN"/>
    <property type="match status" value="1"/>
</dbReference>
<protein>
    <recommendedName>
        <fullName evidence="2">DUF4283 domain-containing protein</fullName>
    </recommendedName>
</protein>
<feature type="region of interest" description="Disordered" evidence="1">
    <location>
        <begin position="1"/>
        <end position="37"/>
    </location>
</feature>
<dbReference type="InterPro" id="IPR040256">
    <property type="entry name" value="At4g02000-like"/>
</dbReference>
<feature type="compositionally biased region" description="Low complexity" evidence="1">
    <location>
        <begin position="122"/>
        <end position="136"/>
    </location>
</feature>
<feature type="domain" description="DUF4283" evidence="2">
    <location>
        <begin position="286"/>
        <end position="363"/>
    </location>
</feature>
<evidence type="ECO:0000259" key="2">
    <source>
        <dbReference type="Pfam" id="PF14111"/>
    </source>
</evidence>
<feature type="region of interest" description="Disordered" evidence="1">
    <location>
        <begin position="109"/>
        <end position="190"/>
    </location>
</feature>
<proteinExistence type="predicted"/>
<gene>
    <name evidence="3" type="ORF">Sangu_3164700</name>
</gene>
<feature type="region of interest" description="Disordered" evidence="1">
    <location>
        <begin position="417"/>
        <end position="449"/>
    </location>
</feature>
<feature type="compositionally biased region" description="Basic and acidic residues" evidence="1">
    <location>
        <begin position="417"/>
        <end position="437"/>
    </location>
</feature>
<name>A0AAW2JTW9_9LAMI</name>
<accession>A0AAW2JTW9</accession>
<sequence length="510" mass="56023">MLPNSNSLCPLSHNTHTESSHTTHTEDDGKDSPSTREEFDFDAFYELANRVLTGDSDAMASLNSLKDRWEQHFKTSKNPALKSVLGRPSTPFRPRVSLLPRRCVRTGTDSLPDLVTGPVPRSGVESHGCSSSSQSGLPTCPAQEKEAQDPIPSIPNVPAQLLATPSESASLDDRTKGPSCTAQEIEPQESSISQILASPPVAARDLIGSELTDCPQDPNPALNPPATVQESDIYIGNVKLQAEFVDTIAGAFLQSSRKTLHFVPPTRQNGEVIIRPTKEVIDNGSKKWRSTAVGYFLGKRPYFPQVESFVRSNWKGLQHVSVSSSGFFFFRFFRRLDMEDVIEGGPWLFQGQPIVLQPWEQGMSLRRQKHTQIPVWIRLRHLPMEYWTDEGLSTVASGVGTPLYTDSITKDCSRLDFARPPRKDLTPPELKLTEGPRPEPSSGLASVSEQSTVPQLAARWCANSGSAGLDKGKDIVLHNSYSALDTELTKEAEATEFMGPNESSPMLGDL</sequence>
<dbReference type="InterPro" id="IPR025558">
    <property type="entry name" value="DUF4283"/>
</dbReference>
<reference evidence="3" key="2">
    <citation type="journal article" date="2024" name="Plant">
        <title>Genomic evolution and insights into agronomic trait innovations of Sesamum species.</title>
        <authorList>
            <person name="Miao H."/>
            <person name="Wang L."/>
            <person name="Qu L."/>
            <person name="Liu H."/>
            <person name="Sun Y."/>
            <person name="Le M."/>
            <person name="Wang Q."/>
            <person name="Wei S."/>
            <person name="Zheng Y."/>
            <person name="Lin W."/>
            <person name="Duan Y."/>
            <person name="Cao H."/>
            <person name="Xiong S."/>
            <person name="Wang X."/>
            <person name="Wei L."/>
            <person name="Li C."/>
            <person name="Ma Q."/>
            <person name="Ju M."/>
            <person name="Zhao R."/>
            <person name="Li G."/>
            <person name="Mu C."/>
            <person name="Tian Q."/>
            <person name="Mei H."/>
            <person name="Zhang T."/>
            <person name="Gao T."/>
            <person name="Zhang H."/>
        </authorList>
    </citation>
    <scope>NUCLEOTIDE SEQUENCE</scope>
    <source>
        <strain evidence="3">G01</strain>
    </source>
</reference>
<dbReference type="AlphaFoldDB" id="A0AAW2JTW9"/>
<dbReference type="PANTHER" id="PTHR31286">
    <property type="entry name" value="GLYCINE-RICH CELL WALL STRUCTURAL PROTEIN 1.8-LIKE"/>
    <property type="match status" value="1"/>
</dbReference>
<evidence type="ECO:0000256" key="1">
    <source>
        <dbReference type="SAM" id="MobiDB-lite"/>
    </source>
</evidence>
<comment type="caution">
    <text evidence="3">The sequence shown here is derived from an EMBL/GenBank/DDBJ whole genome shotgun (WGS) entry which is preliminary data.</text>
</comment>
<evidence type="ECO:0000313" key="3">
    <source>
        <dbReference type="EMBL" id="KAL0298049.1"/>
    </source>
</evidence>
<dbReference type="Pfam" id="PF14111">
    <property type="entry name" value="DUF4283"/>
    <property type="match status" value="1"/>
</dbReference>
<dbReference type="EMBL" id="JACGWK010000499">
    <property type="protein sequence ID" value="KAL0298049.1"/>
    <property type="molecule type" value="Genomic_DNA"/>
</dbReference>
<feature type="compositionally biased region" description="Basic and acidic residues" evidence="1">
    <location>
        <begin position="15"/>
        <end position="37"/>
    </location>
</feature>